<keyword evidence="2" id="KW-1185">Reference proteome</keyword>
<dbReference type="KEGG" id="cai:Caci_5133"/>
<gene>
    <name evidence="1" type="ordered locus">Caci_5133</name>
</gene>
<dbReference type="InParanoid" id="C7Q6F7"/>
<dbReference type="HOGENOM" id="CLU_1709938_0_0_11"/>
<protein>
    <submittedName>
        <fullName evidence="1">Uncharacterized protein</fullName>
    </submittedName>
</protein>
<dbReference type="RefSeq" id="WP_015793721.1">
    <property type="nucleotide sequence ID" value="NC_013131.1"/>
</dbReference>
<dbReference type="Proteomes" id="UP000000851">
    <property type="component" value="Chromosome"/>
</dbReference>
<evidence type="ECO:0000313" key="1">
    <source>
        <dbReference type="EMBL" id="ACU73992.1"/>
    </source>
</evidence>
<dbReference type="EMBL" id="CP001700">
    <property type="protein sequence ID" value="ACU73992.1"/>
    <property type="molecule type" value="Genomic_DNA"/>
</dbReference>
<sequence length="153" mass="16346">MADSGDPIPGAYSGGLADPDVPVLREHFRDVTRWVIGDAVGDELTAAQSDALAEEIAVILASGLAPALHREVAHQTEKTIAELQNGPLSFDYHHRLLIDGLAVSDVVKLIDAVGRLVEAGVGDAISGLHETHQRMLYNAHDAWRAKHEESSAS</sequence>
<organism evidence="1 2">
    <name type="scientific">Catenulispora acidiphila (strain DSM 44928 / JCM 14897 / NBRC 102108 / NRRL B-24433 / ID139908)</name>
    <dbReference type="NCBI Taxonomy" id="479433"/>
    <lineage>
        <taxon>Bacteria</taxon>
        <taxon>Bacillati</taxon>
        <taxon>Actinomycetota</taxon>
        <taxon>Actinomycetes</taxon>
        <taxon>Catenulisporales</taxon>
        <taxon>Catenulisporaceae</taxon>
        <taxon>Catenulispora</taxon>
    </lineage>
</organism>
<name>C7Q6F7_CATAD</name>
<evidence type="ECO:0000313" key="2">
    <source>
        <dbReference type="Proteomes" id="UP000000851"/>
    </source>
</evidence>
<reference evidence="1 2" key="1">
    <citation type="journal article" date="2009" name="Stand. Genomic Sci.">
        <title>Complete genome sequence of Catenulispora acidiphila type strain (ID 139908).</title>
        <authorList>
            <person name="Copeland A."/>
            <person name="Lapidus A."/>
            <person name="Glavina Del Rio T."/>
            <person name="Nolan M."/>
            <person name="Lucas S."/>
            <person name="Chen F."/>
            <person name="Tice H."/>
            <person name="Cheng J.F."/>
            <person name="Bruce D."/>
            <person name="Goodwin L."/>
            <person name="Pitluck S."/>
            <person name="Mikhailova N."/>
            <person name="Pati A."/>
            <person name="Ivanova N."/>
            <person name="Mavromatis K."/>
            <person name="Chen A."/>
            <person name="Palaniappan K."/>
            <person name="Chain P."/>
            <person name="Land M."/>
            <person name="Hauser L."/>
            <person name="Chang Y.J."/>
            <person name="Jeffries C.D."/>
            <person name="Chertkov O."/>
            <person name="Brettin T."/>
            <person name="Detter J.C."/>
            <person name="Han C."/>
            <person name="Ali Z."/>
            <person name="Tindall B.J."/>
            <person name="Goker M."/>
            <person name="Bristow J."/>
            <person name="Eisen J.A."/>
            <person name="Markowitz V."/>
            <person name="Hugenholtz P."/>
            <person name="Kyrpides N.C."/>
            <person name="Klenk H.P."/>
        </authorList>
    </citation>
    <scope>NUCLEOTIDE SEQUENCE [LARGE SCALE GENOMIC DNA]</scope>
    <source>
        <strain evidence="2">DSM 44928 / JCM 14897 / NBRC 102108 / NRRL B-24433 / ID139908</strain>
    </source>
</reference>
<dbReference type="AlphaFoldDB" id="C7Q6F7"/>
<dbReference type="STRING" id="479433.Caci_5133"/>
<accession>C7Q6F7</accession>
<proteinExistence type="predicted"/>